<accession>A0A9P4YCF6</accession>
<dbReference type="Pfam" id="PF13041">
    <property type="entry name" value="PPR_2"/>
    <property type="match status" value="1"/>
</dbReference>
<dbReference type="RefSeq" id="XP_040781462.1">
    <property type="nucleotide sequence ID" value="XM_040922455.1"/>
</dbReference>
<proteinExistence type="inferred from homology"/>
<evidence type="ECO:0008006" key="9">
    <source>
        <dbReference type="Google" id="ProtNLM"/>
    </source>
</evidence>
<evidence type="ECO:0000313" key="8">
    <source>
        <dbReference type="Proteomes" id="UP000803844"/>
    </source>
</evidence>
<feature type="repeat" description="PPR" evidence="5">
    <location>
        <begin position="625"/>
        <end position="659"/>
    </location>
</feature>
<comment type="caution">
    <text evidence="7">The sequence shown here is derived from an EMBL/GenBank/DDBJ whole genome shotgun (WGS) entry which is preliminary data.</text>
</comment>
<comment type="function">
    <text evidence="3">Regulates mitochondrial small subunit maturation by controlling 15S rRNA 5'-end processing. Localizes to the 5' precursor of the 15S rRNA in a position that is subsequently occupied by mS47 in the mature yeast mtSSU. Uses structure and sequence-specific RNA recognition, binding to a single-stranded region of the precursor and specifically recognizing bases -6 to -1. The exchange of Ccm1 for mS47 is coupled to the irreversible removal of precursor rRNA that is accompanied by conformational changes of the mitoribosomal proteins uS5m and mS26. These conformational changes signal completion of 5'-end rRNA processing through protection of the mature 5'-end of the 15S rRNA and stabilization of mS47. The removal of the 5' precursor together with the dissociation of Ccm1 may be catalyzed by the 5'-3' exoribonuclease Pet127. Involved in the specific removal of group I introns in mitochondrial encoded transcripts.</text>
</comment>
<dbReference type="PROSITE" id="PS51375">
    <property type="entry name" value="PPR"/>
    <property type="match status" value="2"/>
</dbReference>
<evidence type="ECO:0000256" key="3">
    <source>
        <dbReference type="ARBA" id="ARBA00044493"/>
    </source>
</evidence>
<dbReference type="Gene3D" id="1.25.40.10">
    <property type="entry name" value="Tetratricopeptide repeat domain"/>
    <property type="match status" value="3"/>
</dbReference>
<feature type="region of interest" description="Disordered" evidence="6">
    <location>
        <begin position="409"/>
        <end position="431"/>
    </location>
</feature>
<evidence type="ECO:0000256" key="1">
    <source>
        <dbReference type="ARBA" id="ARBA00006192"/>
    </source>
</evidence>
<dbReference type="Proteomes" id="UP000803844">
    <property type="component" value="Unassembled WGS sequence"/>
</dbReference>
<dbReference type="GeneID" id="63839584"/>
<dbReference type="NCBIfam" id="TIGR00756">
    <property type="entry name" value="PPR"/>
    <property type="match status" value="1"/>
</dbReference>
<evidence type="ECO:0000256" key="5">
    <source>
        <dbReference type="PROSITE-ProRule" id="PRU00708"/>
    </source>
</evidence>
<dbReference type="EMBL" id="MU032344">
    <property type="protein sequence ID" value="KAF3770501.1"/>
    <property type="molecule type" value="Genomic_DNA"/>
</dbReference>
<dbReference type="InterPro" id="IPR002885">
    <property type="entry name" value="PPR_rpt"/>
</dbReference>
<feature type="compositionally biased region" description="Basic residues" evidence="6">
    <location>
        <begin position="79"/>
        <end position="92"/>
    </location>
</feature>
<evidence type="ECO:0000256" key="6">
    <source>
        <dbReference type="SAM" id="MobiDB-lite"/>
    </source>
</evidence>
<comment type="similarity">
    <text evidence="1">Belongs to the CCM1 family.</text>
</comment>
<evidence type="ECO:0000256" key="4">
    <source>
        <dbReference type="ARBA" id="ARBA00044511"/>
    </source>
</evidence>
<dbReference type="PANTHER" id="PTHR47936">
    <property type="entry name" value="PPR_LONG DOMAIN-CONTAINING PROTEIN"/>
    <property type="match status" value="1"/>
</dbReference>
<name>A0A9P4YCF6_CRYP1</name>
<protein>
    <recommendedName>
        <fullName evidence="9">Pentacotripeptide-repeat region of PRORP domain-containing protein</fullName>
    </recommendedName>
</protein>
<keyword evidence="2" id="KW-0677">Repeat</keyword>
<dbReference type="OrthoDB" id="185373at2759"/>
<sequence>MQTTQVICAPCRRQLLAAAQQRAQARRIPQWQTQVYIRAASTGTPRTEALPDNDFVPSIDGLNFDGPPGARRSHDGTKKIRSSRPHAHRLPKRMPPNLPFKKAMAPSDKKESMDIFKKVVEEQGGQEEAASAAPKDISPVTVEFLNDLCRLRPMMREESMEACLDFFLANIWPKVISAGRPRLVKQRGTYLLTKVAAAKLADMDNERLPSVARITQLFYEMDSLSPAKWTDLIMGLIKNIVARSPARQDYPSVEAHEMAMARKAELLDDLVESWIIFHRYRLPANESELQTSAEVQFRLPDINEIRLRSYARTGNLIGAMGMLFHNFATQHREVPAVALATFVLLMDPEHSTVRARRRAEPLLKPIGHILSVVELRRPAMYSMLEPHPSVMLYVVQRWDGIIAQLREPQRPKPVPPVNVETPRNAGPQSRTVQAQSSIPGFQSRIMNALALSDVTAVEAAWTDYWNQYGHVGKGSITEMHEGLLDTFIMVFTALRRPQRAVDVWNSMERVGVVPTLKTWTCMIEGCRRAKNPNGLENVWRRLIASGLKLDSMVWKARIVGLMDCRQPEAGLRALSDMLRQSTQPGGVPLQIDSVNAAVAGLIRLNAMSAAKKVLTWASDNGVEPDVITYNTLLGPLVRNGDAVQIDALLKMMYEQKVQPDSATWTILLDGIISNIKNTSPDEQRRSVEKLLQTMDVEGVKANMETFARIMHLVIRDGHQSHHHTEGAIGAIYNHIRSKGLQPSPHIYTILLDHYFSRTPPALDEVNQLLAECGFDSHHCVLLDRGRRLDKVFWERVIRGYALAGDLDRAFGLFEQVSSLSGSAITLEALEDLLRCLVRENMMTEARRVVDHVRLHRMNAHAHAVPTTPVAVEMFGAGLPNGSERSRHRYWRHGFWAFALDCGLLSRAEWEQLKVRGPGMHGHTPQKVESDL</sequence>
<gene>
    <name evidence="7" type="ORF">M406DRAFT_349256</name>
</gene>
<dbReference type="PANTHER" id="PTHR47936:SF1">
    <property type="entry name" value="PENTATRICOPEPTIDE REPEAT-CONTAINING PROTEIN GUN1, CHLOROPLASTIC"/>
    <property type="match status" value="1"/>
</dbReference>
<organism evidence="7 8">
    <name type="scientific">Cryphonectria parasitica (strain ATCC 38755 / EP155)</name>
    <dbReference type="NCBI Taxonomy" id="660469"/>
    <lineage>
        <taxon>Eukaryota</taxon>
        <taxon>Fungi</taxon>
        <taxon>Dikarya</taxon>
        <taxon>Ascomycota</taxon>
        <taxon>Pezizomycotina</taxon>
        <taxon>Sordariomycetes</taxon>
        <taxon>Sordariomycetidae</taxon>
        <taxon>Diaporthales</taxon>
        <taxon>Cryphonectriaceae</taxon>
        <taxon>Cryphonectria-Endothia species complex</taxon>
        <taxon>Cryphonectria</taxon>
    </lineage>
</organism>
<evidence type="ECO:0000256" key="2">
    <source>
        <dbReference type="ARBA" id="ARBA00022737"/>
    </source>
</evidence>
<dbReference type="AlphaFoldDB" id="A0A9P4YCF6"/>
<feature type="region of interest" description="Disordered" evidence="6">
    <location>
        <begin position="62"/>
        <end position="106"/>
    </location>
</feature>
<reference evidence="7" key="1">
    <citation type="journal article" date="2020" name="Phytopathology">
        <title>Genome sequence of the chestnut blight fungus Cryphonectria parasitica EP155: A fundamental resource for an archetypical invasive plant pathogen.</title>
        <authorList>
            <person name="Crouch J.A."/>
            <person name="Dawe A."/>
            <person name="Aerts A."/>
            <person name="Barry K."/>
            <person name="Churchill A.C.L."/>
            <person name="Grimwood J."/>
            <person name="Hillman B."/>
            <person name="Milgroom M.G."/>
            <person name="Pangilinan J."/>
            <person name="Smith M."/>
            <person name="Salamov A."/>
            <person name="Schmutz J."/>
            <person name="Yadav J."/>
            <person name="Grigoriev I.V."/>
            <person name="Nuss D."/>
        </authorList>
    </citation>
    <scope>NUCLEOTIDE SEQUENCE</scope>
    <source>
        <strain evidence="7">EP155</strain>
    </source>
</reference>
<keyword evidence="8" id="KW-1185">Reference proteome</keyword>
<evidence type="ECO:0000313" key="7">
    <source>
        <dbReference type="EMBL" id="KAF3770501.1"/>
    </source>
</evidence>
<comment type="subunit">
    <text evidence="4">Binds to mitochondrial small subunit 15S rRNA.</text>
</comment>
<dbReference type="InterPro" id="IPR011990">
    <property type="entry name" value="TPR-like_helical_dom_sf"/>
</dbReference>
<dbReference type="Pfam" id="PF01535">
    <property type="entry name" value="PPR"/>
    <property type="match status" value="2"/>
</dbReference>
<feature type="repeat" description="PPR" evidence="5">
    <location>
        <begin position="515"/>
        <end position="549"/>
    </location>
</feature>